<dbReference type="EMBL" id="CAJNOB010000029">
    <property type="protein sequence ID" value="CAF0700333.1"/>
    <property type="molecule type" value="Genomic_DNA"/>
</dbReference>
<evidence type="ECO:0000313" key="1">
    <source>
        <dbReference type="EMBL" id="CAF0700333.1"/>
    </source>
</evidence>
<reference evidence="1" key="1">
    <citation type="submission" date="2021-02" db="EMBL/GenBank/DDBJ databases">
        <authorList>
            <person name="Cremers G."/>
            <person name="Picone N."/>
        </authorList>
    </citation>
    <scope>NUCLEOTIDE SEQUENCE</scope>
    <source>
        <strain evidence="1">PQ17</strain>
    </source>
</reference>
<accession>A0A8J2BQW8</accession>
<gene>
    <name evidence="1" type="ORF">MPNT_350015</name>
</gene>
<protein>
    <submittedName>
        <fullName evidence="1">Uncharacterized protein</fullName>
    </submittedName>
</protein>
<organism evidence="1 2">
    <name type="scientific">Candidatus Methylacidithermus pantelleriae</name>
    <dbReference type="NCBI Taxonomy" id="2744239"/>
    <lineage>
        <taxon>Bacteria</taxon>
        <taxon>Pseudomonadati</taxon>
        <taxon>Verrucomicrobiota</taxon>
        <taxon>Methylacidiphilae</taxon>
        <taxon>Methylacidiphilales</taxon>
        <taxon>Methylacidiphilaceae</taxon>
        <taxon>Candidatus Methylacidithermus</taxon>
    </lineage>
</organism>
<proteinExistence type="predicted"/>
<evidence type="ECO:0000313" key="2">
    <source>
        <dbReference type="Proteomes" id="UP000663859"/>
    </source>
</evidence>
<dbReference type="Proteomes" id="UP000663859">
    <property type="component" value="Unassembled WGS sequence"/>
</dbReference>
<name>A0A8J2BQW8_9BACT</name>
<keyword evidence="2" id="KW-1185">Reference proteome</keyword>
<comment type="caution">
    <text evidence="1">The sequence shown here is derived from an EMBL/GenBank/DDBJ whole genome shotgun (WGS) entry which is preliminary data.</text>
</comment>
<sequence length="120" mass="14598">MSLPIEIPSTTEYCIVEWELKEHARRFSQEWLNGLWGLYVMGRARFWVEADWSIFIIFLPKFPRHVHIAWIRGDWKKALEFVIGPLWRSGYQTFSYIRHGKFRMVENPEKWEAPVTRRSR</sequence>
<dbReference type="AlphaFoldDB" id="A0A8J2BQW8"/>
<dbReference type="RefSeq" id="WP_174583411.1">
    <property type="nucleotide sequence ID" value="NZ_CAJNOB010000029.1"/>
</dbReference>